<dbReference type="InterPro" id="IPR019079">
    <property type="entry name" value="Capsule_synth_CapA"/>
</dbReference>
<accession>A0A6J4KQV9</accession>
<dbReference type="InterPro" id="IPR052169">
    <property type="entry name" value="CW_Biosynth-Accessory"/>
</dbReference>
<dbReference type="Pfam" id="PF09587">
    <property type="entry name" value="PGA_cap"/>
    <property type="match status" value="1"/>
</dbReference>
<organism evidence="3">
    <name type="scientific">uncultured Gemmatimonadota bacterium</name>
    <dbReference type="NCBI Taxonomy" id="203437"/>
    <lineage>
        <taxon>Bacteria</taxon>
        <taxon>Pseudomonadati</taxon>
        <taxon>Gemmatimonadota</taxon>
        <taxon>environmental samples</taxon>
    </lineage>
</organism>
<evidence type="ECO:0000259" key="2">
    <source>
        <dbReference type="SMART" id="SM00854"/>
    </source>
</evidence>
<evidence type="ECO:0000313" key="3">
    <source>
        <dbReference type="EMBL" id="CAA9311721.1"/>
    </source>
</evidence>
<dbReference type="SMART" id="SM00854">
    <property type="entry name" value="PGA_cap"/>
    <property type="match status" value="1"/>
</dbReference>
<dbReference type="InterPro" id="IPR029052">
    <property type="entry name" value="Metallo-depent_PP-like"/>
</dbReference>
<protein>
    <recommendedName>
        <fullName evidence="2">Capsule synthesis protein CapA domain-containing protein</fullName>
    </recommendedName>
</protein>
<dbReference type="SUPFAM" id="SSF56300">
    <property type="entry name" value="Metallo-dependent phosphatases"/>
    <property type="match status" value="1"/>
</dbReference>
<dbReference type="PANTHER" id="PTHR33393">
    <property type="entry name" value="POLYGLUTAMINE SYNTHESIS ACCESSORY PROTEIN RV0574C-RELATED"/>
    <property type="match status" value="1"/>
</dbReference>
<sequence length="250" mass="26350">MGFPAPVVGNVANNHARDAGETGLIQTVRHLAAAGVQVTGVDALPTVVITPAGDTVAFLGFSTSGGPDPRDLEAVRYAVRRAAGHYPRVVVTMHMGAEGGKAQRTRDQTEIFLGSINRGNMVAFARTAVAAGAKLVIGHGPHVMRAMEWQGDALIMYSLGNLVTYGPFSFGEPMNRGAVACATLDPEGRVVDAVVRSTRQVKPGYVYRDSSRRAAVLVDSLSRLDFPGTGARVRADGTVLRPLGSSSVRR</sequence>
<dbReference type="PANTHER" id="PTHR33393:SF11">
    <property type="entry name" value="POLYGLUTAMINE SYNTHESIS ACCESSORY PROTEIN RV0574C-RELATED"/>
    <property type="match status" value="1"/>
</dbReference>
<dbReference type="EMBL" id="CADCTV010000257">
    <property type="protein sequence ID" value="CAA9311721.1"/>
    <property type="molecule type" value="Genomic_DNA"/>
</dbReference>
<proteinExistence type="inferred from homology"/>
<feature type="domain" description="Capsule synthesis protein CapA" evidence="2">
    <location>
        <begin position="1"/>
        <end position="166"/>
    </location>
</feature>
<evidence type="ECO:0000256" key="1">
    <source>
        <dbReference type="ARBA" id="ARBA00005662"/>
    </source>
</evidence>
<name>A0A6J4KQV9_9BACT</name>
<reference evidence="3" key="1">
    <citation type="submission" date="2020-02" db="EMBL/GenBank/DDBJ databases">
        <authorList>
            <person name="Meier V. D."/>
        </authorList>
    </citation>
    <scope>NUCLEOTIDE SEQUENCE</scope>
    <source>
        <strain evidence="3">AVDCRST_MAG89</strain>
    </source>
</reference>
<comment type="similarity">
    <text evidence="1">Belongs to the CapA family.</text>
</comment>
<dbReference type="AlphaFoldDB" id="A0A6J4KQV9"/>
<gene>
    <name evidence="3" type="ORF">AVDCRST_MAG89-1160</name>
</gene>